<dbReference type="Pfam" id="PF17170">
    <property type="entry name" value="DUF5128"/>
    <property type="match status" value="1"/>
</dbReference>
<evidence type="ECO:0000313" key="2">
    <source>
        <dbReference type="Proteomes" id="UP000014207"/>
    </source>
</evidence>
<evidence type="ECO:0000313" key="1">
    <source>
        <dbReference type="EMBL" id="EOR98005.1"/>
    </source>
</evidence>
<dbReference type="RefSeq" id="WP_016269550.1">
    <property type="nucleotide sequence ID" value="NZ_KE159461.1"/>
</dbReference>
<protein>
    <recommendedName>
        <fullName evidence="3">6-bladed beta-propeller</fullName>
    </recommendedName>
</protein>
<dbReference type="AlphaFoldDB" id="R9H2L1"/>
<dbReference type="Gene3D" id="2.120.10.30">
    <property type="entry name" value="TolB, C-terminal domain"/>
    <property type="match status" value="1"/>
</dbReference>
<dbReference type="HOGENOM" id="CLU_059151_0_0_10"/>
<dbReference type="PATRIC" id="fig|1235785.3.peg.4243"/>
<sequence>MRFVYALLLMLFIGCSFKKTIDESLPVLDLSKNYPVRTVVLSDIADIDYVALETTNSSLLTGYTSSFFVSDKHIVTYDIPSGDIFVFRRNGKFLHKINHKGNGGEEYIQLNLVVAFDTEEFFVYDRPRDRFLVYSFNGSFIRSFSIDGKGVELYPLYDYDRDYLIGYNNFYTYETKRCEDEHPFYLISKKDGTKTPLNLNIQKRISDVLATELIDLGGGQCYVDQPSLPIFPLLKNGSDYLIAEYALDTLYSFTDGRLIPIAKQTPSVFSTEPPVIVAPNLFTDSYLQFRIIPIYYDVSNSFKPFDEAPVLIWNRHTDQIEKWEIYKTDYGTDKVYNELPDTWIEYPYDRNTGISFYSAEHIIERYKEGKLSGKLLEIAPNLKEDDNIILEIVKYR</sequence>
<dbReference type="PROSITE" id="PS51257">
    <property type="entry name" value="PROKAR_LIPOPROTEIN"/>
    <property type="match status" value="1"/>
</dbReference>
<gene>
    <name evidence="1" type="ORF">C799_04218</name>
</gene>
<accession>R9H2L1</accession>
<evidence type="ECO:0008006" key="3">
    <source>
        <dbReference type="Google" id="ProtNLM"/>
    </source>
</evidence>
<dbReference type="EMBL" id="ASSM01000015">
    <property type="protein sequence ID" value="EOR98005.1"/>
    <property type="molecule type" value="Genomic_DNA"/>
</dbReference>
<name>R9H2L1_BACT4</name>
<dbReference type="InterPro" id="IPR011042">
    <property type="entry name" value="6-blade_b-propeller_TolB-like"/>
</dbReference>
<comment type="caution">
    <text evidence="1">The sequence shown here is derived from an EMBL/GenBank/DDBJ whole genome shotgun (WGS) entry which is preliminary data.</text>
</comment>
<proteinExistence type="predicted"/>
<dbReference type="Proteomes" id="UP000014207">
    <property type="component" value="Unassembled WGS sequence"/>
</dbReference>
<organism evidence="1 2">
    <name type="scientific">Bacteroides thetaiotaomicron dnLKV9</name>
    <dbReference type="NCBI Taxonomy" id="1235785"/>
    <lineage>
        <taxon>Bacteria</taxon>
        <taxon>Pseudomonadati</taxon>
        <taxon>Bacteroidota</taxon>
        <taxon>Bacteroidia</taxon>
        <taxon>Bacteroidales</taxon>
        <taxon>Bacteroidaceae</taxon>
        <taxon>Bacteroides</taxon>
    </lineage>
</organism>
<reference evidence="1 2" key="1">
    <citation type="submission" date="2013-04" db="EMBL/GenBank/DDBJ databases">
        <title>The Genome Sequence of Bacteroides thetaiotaomicron dnLKV9.</title>
        <authorList>
            <consortium name="The Broad Institute Genomics Platform"/>
            <consortium name="The Broad Institute Genome Sequencing Center for Infectious Disease"/>
            <person name="Earl A."/>
            <person name="Xavier R."/>
            <person name="Kuhn K."/>
            <person name="Stappenbeck T."/>
            <person name="Walker B."/>
            <person name="Young S."/>
            <person name="Zeng Q."/>
            <person name="Gargeya S."/>
            <person name="Fitzgerald M."/>
            <person name="Haas B."/>
            <person name="Abouelleil A."/>
            <person name="Allen A.W."/>
            <person name="Alvarado L."/>
            <person name="Arachchi H.M."/>
            <person name="Berlin A.M."/>
            <person name="Chapman S.B."/>
            <person name="Gainer-Dewar J."/>
            <person name="Goldberg J."/>
            <person name="Griggs A."/>
            <person name="Gujja S."/>
            <person name="Hansen M."/>
            <person name="Howarth C."/>
            <person name="Imamovic A."/>
            <person name="Ireland A."/>
            <person name="Larimer J."/>
            <person name="McCowan C."/>
            <person name="Murphy C."/>
            <person name="Pearson M."/>
            <person name="Poon T.W."/>
            <person name="Priest M."/>
            <person name="Roberts A."/>
            <person name="Saif S."/>
            <person name="Shea T."/>
            <person name="Sisk P."/>
            <person name="Sykes S."/>
            <person name="Wortman J."/>
            <person name="Nusbaum C."/>
            <person name="Birren B."/>
        </authorList>
    </citation>
    <scope>NUCLEOTIDE SEQUENCE [LARGE SCALE GENOMIC DNA]</scope>
    <source>
        <strain evidence="2">dnLKV9</strain>
    </source>
</reference>